<dbReference type="AlphaFoldDB" id="A0A4V2ZSZ1"/>
<protein>
    <submittedName>
        <fullName evidence="1">Uncharacterized protein</fullName>
    </submittedName>
</protein>
<accession>A0A4V2ZSZ1</accession>
<sequence>MVSTNERIALLRHHEEFCYSICLYLVRCDKLACEAAAAALFNLAHCESFFQAGEMDRHQLLRKESARCALQTLIRKAGETQPVEQHYGI</sequence>
<gene>
    <name evidence="1" type="ORF">E1757_21295</name>
</gene>
<evidence type="ECO:0000313" key="1">
    <source>
        <dbReference type="EMBL" id="TDF95074.1"/>
    </source>
</evidence>
<name>A0A4V2ZSZ1_9BACL</name>
<dbReference type="EMBL" id="SMRT01000011">
    <property type="protein sequence ID" value="TDF95074.1"/>
    <property type="molecule type" value="Genomic_DNA"/>
</dbReference>
<comment type="caution">
    <text evidence="1">The sequence shown here is derived from an EMBL/GenBank/DDBJ whole genome shotgun (WGS) entry which is preliminary data.</text>
</comment>
<dbReference type="Proteomes" id="UP000295636">
    <property type="component" value="Unassembled WGS sequence"/>
</dbReference>
<keyword evidence="2" id="KW-1185">Reference proteome</keyword>
<dbReference type="OrthoDB" id="2666124at2"/>
<evidence type="ECO:0000313" key="2">
    <source>
        <dbReference type="Proteomes" id="UP000295636"/>
    </source>
</evidence>
<reference evidence="1 2" key="1">
    <citation type="submission" date="2019-03" db="EMBL/GenBank/DDBJ databases">
        <title>This is whole genome sequence of Paenibacillus sp MS74 strain.</title>
        <authorList>
            <person name="Trinh H.N."/>
        </authorList>
    </citation>
    <scope>NUCLEOTIDE SEQUENCE [LARGE SCALE GENOMIC DNA]</scope>
    <source>
        <strain evidence="1 2">MS74</strain>
    </source>
</reference>
<organism evidence="1 2">
    <name type="scientific">Paenibacillus piri</name>
    <dbReference type="NCBI Taxonomy" id="2547395"/>
    <lineage>
        <taxon>Bacteria</taxon>
        <taxon>Bacillati</taxon>
        <taxon>Bacillota</taxon>
        <taxon>Bacilli</taxon>
        <taxon>Bacillales</taxon>
        <taxon>Paenibacillaceae</taxon>
        <taxon>Paenibacillus</taxon>
    </lineage>
</organism>
<dbReference type="RefSeq" id="WP_133231872.1">
    <property type="nucleotide sequence ID" value="NZ_SMRT01000011.1"/>
</dbReference>
<proteinExistence type="predicted"/>